<organism evidence="1 2">
    <name type="scientific">Diploscapter pachys</name>
    <dbReference type="NCBI Taxonomy" id="2018661"/>
    <lineage>
        <taxon>Eukaryota</taxon>
        <taxon>Metazoa</taxon>
        <taxon>Ecdysozoa</taxon>
        <taxon>Nematoda</taxon>
        <taxon>Chromadorea</taxon>
        <taxon>Rhabditida</taxon>
        <taxon>Rhabditina</taxon>
        <taxon>Rhabditomorpha</taxon>
        <taxon>Rhabditoidea</taxon>
        <taxon>Rhabditidae</taxon>
        <taxon>Diploscapter</taxon>
    </lineage>
</organism>
<dbReference type="OrthoDB" id="5805700at2759"/>
<reference evidence="1 2" key="1">
    <citation type="journal article" date="2017" name="Curr. Biol.">
        <title>Genome architecture and evolution of a unichromosomal asexual nematode.</title>
        <authorList>
            <person name="Fradin H."/>
            <person name="Zegar C."/>
            <person name="Gutwein M."/>
            <person name="Lucas J."/>
            <person name="Kovtun M."/>
            <person name="Corcoran D."/>
            <person name="Baugh L.R."/>
            <person name="Kiontke K."/>
            <person name="Gunsalus K."/>
            <person name="Fitch D.H."/>
            <person name="Piano F."/>
        </authorList>
    </citation>
    <scope>NUCLEOTIDE SEQUENCE [LARGE SCALE GENOMIC DNA]</scope>
    <source>
        <strain evidence="1">PF1309</strain>
    </source>
</reference>
<dbReference type="Proteomes" id="UP000218231">
    <property type="component" value="Unassembled WGS sequence"/>
</dbReference>
<name>A0A2A2J8N3_9BILA</name>
<dbReference type="EMBL" id="LIAE01010598">
    <property type="protein sequence ID" value="PAV58138.1"/>
    <property type="molecule type" value="Genomic_DNA"/>
</dbReference>
<proteinExistence type="predicted"/>
<sequence length="90" mass="10217">MLYRQIMEVLTKFVLLLVITIPFISSTQPMILRSKKAINPFLDSMGKRAVNPFIDSIGKRAYRGYFDALAGQSLGKRAVETPEFAEVPYF</sequence>
<keyword evidence="2" id="KW-1185">Reference proteome</keyword>
<dbReference type="AlphaFoldDB" id="A0A2A2J8N3"/>
<evidence type="ECO:0000313" key="1">
    <source>
        <dbReference type="EMBL" id="PAV58138.1"/>
    </source>
</evidence>
<protein>
    <submittedName>
        <fullName evidence="1">Uncharacterized protein</fullName>
    </submittedName>
</protein>
<evidence type="ECO:0000313" key="2">
    <source>
        <dbReference type="Proteomes" id="UP000218231"/>
    </source>
</evidence>
<dbReference type="STRING" id="2018661.A0A2A2J8N3"/>
<gene>
    <name evidence="1" type="ORF">WR25_11772</name>
</gene>
<accession>A0A2A2J8N3</accession>
<comment type="caution">
    <text evidence="1">The sequence shown here is derived from an EMBL/GenBank/DDBJ whole genome shotgun (WGS) entry which is preliminary data.</text>
</comment>